<name>A0A3A2ZWU2_9EURO</name>
<dbReference type="OrthoDB" id="4757095at2759"/>
<sequence>MRRRRCGNEEDPKKIQKERETLAPKPLPSTRPRALTCPLQPQPQKPHRSWNIFRNPIPLQKTFDQSQSLLFTRLPPEIRHQIWSHVLGNRLLYIVRAPKALLAIECVEGFGSDLETRPHGCWGFISGPPFDSPLGFYISPRENHPLKPANFLPLLRTCRMIYTEAIPVLYETNIFDFDHLDSLLYFYQSVLPQRLDQIRTLNLSFHIREPLSSAIPSRDINTWRRTCDTLISFQGLEELRVHLSSRYYLQPGTRSKHQWEPLLDALRLVKTPFTFIVYLPWSESQCAEAAQDSGYPFLLMSMLEES</sequence>
<evidence type="ECO:0000313" key="4">
    <source>
        <dbReference type="Proteomes" id="UP000266188"/>
    </source>
</evidence>
<evidence type="ECO:0000313" key="3">
    <source>
        <dbReference type="EMBL" id="RJE21511.1"/>
    </source>
</evidence>
<evidence type="ECO:0000256" key="1">
    <source>
        <dbReference type="SAM" id="MobiDB-lite"/>
    </source>
</evidence>
<protein>
    <recommendedName>
        <fullName evidence="2">DUF7730 domain-containing protein</fullName>
    </recommendedName>
</protein>
<dbReference type="PANTHER" id="PTHR38790">
    <property type="entry name" value="2EXR DOMAIN-CONTAINING PROTEIN-RELATED"/>
    <property type="match status" value="1"/>
</dbReference>
<dbReference type="PANTHER" id="PTHR38790:SF4">
    <property type="entry name" value="2EXR DOMAIN-CONTAINING PROTEIN"/>
    <property type="match status" value="1"/>
</dbReference>
<dbReference type="Pfam" id="PF24864">
    <property type="entry name" value="DUF7730"/>
    <property type="match status" value="1"/>
</dbReference>
<dbReference type="EMBL" id="MVGC01000223">
    <property type="protein sequence ID" value="RJE21511.1"/>
    <property type="molecule type" value="Genomic_DNA"/>
</dbReference>
<organism evidence="3 4">
    <name type="scientific">Aspergillus sclerotialis</name>
    <dbReference type="NCBI Taxonomy" id="2070753"/>
    <lineage>
        <taxon>Eukaryota</taxon>
        <taxon>Fungi</taxon>
        <taxon>Dikarya</taxon>
        <taxon>Ascomycota</taxon>
        <taxon>Pezizomycotina</taxon>
        <taxon>Eurotiomycetes</taxon>
        <taxon>Eurotiomycetidae</taxon>
        <taxon>Eurotiales</taxon>
        <taxon>Aspergillaceae</taxon>
        <taxon>Aspergillus</taxon>
        <taxon>Aspergillus subgen. Polypaecilum</taxon>
    </lineage>
</organism>
<dbReference type="AlphaFoldDB" id="A0A3A2ZWU2"/>
<reference evidence="4" key="1">
    <citation type="submission" date="2017-02" db="EMBL/GenBank/DDBJ databases">
        <authorList>
            <person name="Tafer H."/>
            <person name="Lopandic K."/>
        </authorList>
    </citation>
    <scope>NUCLEOTIDE SEQUENCE [LARGE SCALE GENOMIC DNA]</scope>
    <source>
        <strain evidence="4">CBS 366.77</strain>
    </source>
</reference>
<dbReference type="Proteomes" id="UP000266188">
    <property type="component" value="Unassembled WGS sequence"/>
</dbReference>
<feature type="domain" description="DUF7730" evidence="2">
    <location>
        <begin position="64"/>
        <end position="289"/>
    </location>
</feature>
<proteinExistence type="predicted"/>
<gene>
    <name evidence="3" type="ORF">PHISCL_06144</name>
</gene>
<comment type="caution">
    <text evidence="3">The sequence shown here is derived from an EMBL/GenBank/DDBJ whole genome shotgun (WGS) entry which is preliminary data.</text>
</comment>
<evidence type="ECO:0000259" key="2">
    <source>
        <dbReference type="Pfam" id="PF24864"/>
    </source>
</evidence>
<dbReference type="STRING" id="2070753.A0A3A2ZWU2"/>
<dbReference type="InterPro" id="IPR056632">
    <property type="entry name" value="DUF7730"/>
</dbReference>
<feature type="compositionally biased region" description="Basic and acidic residues" evidence="1">
    <location>
        <begin position="1"/>
        <end position="22"/>
    </location>
</feature>
<feature type="region of interest" description="Disordered" evidence="1">
    <location>
        <begin position="1"/>
        <end position="51"/>
    </location>
</feature>
<accession>A0A3A2ZWU2</accession>
<keyword evidence="4" id="KW-1185">Reference proteome</keyword>